<evidence type="ECO:0000256" key="1">
    <source>
        <dbReference type="SAM" id="MobiDB-lite"/>
    </source>
</evidence>
<accession>A0A512DCL4</accession>
<dbReference type="AlphaFoldDB" id="A0A512DCL4"/>
<proteinExistence type="predicted"/>
<keyword evidence="4" id="KW-1185">Reference proteome</keyword>
<dbReference type="Pfam" id="PF09860">
    <property type="entry name" value="DUF2087"/>
    <property type="match status" value="1"/>
</dbReference>
<comment type="caution">
    <text evidence="3">The sequence shown here is derived from an EMBL/GenBank/DDBJ whole genome shotgun (WGS) entry which is preliminary data.</text>
</comment>
<protein>
    <recommendedName>
        <fullName evidence="2">DUF2087 domain-containing protein</fullName>
    </recommendedName>
</protein>
<evidence type="ECO:0000313" key="4">
    <source>
        <dbReference type="Proteomes" id="UP000321181"/>
    </source>
</evidence>
<name>A0A512DCL4_9CELL</name>
<gene>
    <name evidence="3" type="ORF">CAE01nite_19180</name>
</gene>
<feature type="region of interest" description="Disordered" evidence="1">
    <location>
        <begin position="1"/>
        <end position="23"/>
    </location>
</feature>
<organism evidence="3 4">
    <name type="scientific">Cellulomonas aerilata</name>
    <dbReference type="NCBI Taxonomy" id="515326"/>
    <lineage>
        <taxon>Bacteria</taxon>
        <taxon>Bacillati</taxon>
        <taxon>Actinomycetota</taxon>
        <taxon>Actinomycetes</taxon>
        <taxon>Micrococcales</taxon>
        <taxon>Cellulomonadaceae</taxon>
        <taxon>Cellulomonas</taxon>
    </lineage>
</organism>
<dbReference type="EMBL" id="BJYY01000013">
    <property type="protein sequence ID" value="GEO34193.1"/>
    <property type="molecule type" value="Genomic_DNA"/>
</dbReference>
<dbReference type="InterPro" id="IPR018656">
    <property type="entry name" value="DUF2087"/>
</dbReference>
<dbReference type="RefSeq" id="WP_146903331.1">
    <property type="nucleotide sequence ID" value="NZ_BAAARM010000003.1"/>
</dbReference>
<evidence type="ECO:0000259" key="2">
    <source>
        <dbReference type="Pfam" id="PF09860"/>
    </source>
</evidence>
<evidence type="ECO:0000313" key="3">
    <source>
        <dbReference type="EMBL" id="GEO34193.1"/>
    </source>
</evidence>
<sequence>MDRARSSDPTGVGDPAPATPPASVARFFRHGTLPVMPRRLADRDRVLAYVASRTLPVDDPVGERALTLRLAELTRDPVGLRRALVDAGLVTRTRDGAEYWRTRVTEFDAL</sequence>
<dbReference type="OrthoDB" id="529288at2"/>
<dbReference type="Proteomes" id="UP000321181">
    <property type="component" value="Unassembled WGS sequence"/>
</dbReference>
<feature type="domain" description="DUF2087" evidence="2">
    <location>
        <begin position="35"/>
        <end position="101"/>
    </location>
</feature>
<reference evidence="3 4" key="1">
    <citation type="submission" date="2019-07" db="EMBL/GenBank/DDBJ databases">
        <title>Whole genome shotgun sequence of Cellulomonas aerilata NBRC 106308.</title>
        <authorList>
            <person name="Hosoyama A."/>
            <person name="Uohara A."/>
            <person name="Ohji S."/>
            <person name="Ichikawa N."/>
        </authorList>
    </citation>
    <scope>NUCLEOTIDE SEQUENCE [LARGE SCALE GENOMIC DNA]</scope>
    <source>
        <strain evidence="3 4">NBRC 106308</strain>
    </source>
</reference>